<dbReference type="InterPro" id="IPR050678">
    <property type="entry name" value="DNA_Partitioning_ATPase"/>
</dbReference>
<accession>A0ABT1EE33</accession>
<dbReference type="EMBL" id="JAMZFV010000001">
    <property type="protein sequence ID" value="MCP1108971.1"/>
    <property type="molecule type" value="Genomic_DNA"/>
</dbReference>
<sequence length="262" mass="29434">MKKTKIIAFANNKGGSGKSTTCSNIGYGLAMRGKKVLLIDGDMQLNLSLSLFDEEQVLKFAESERNLYVAIKNQDDLTDYVVTTKYANLDLIPSSTLMSSIEFELFSKWQREFILKKCLQNLVDGGTYDYILIDAPPTLGGWVMNILVAAKQVIIPVESSPWGLFGLGNMFEFFEQVKQINPDLSIAGIAITKVDTRKNYFKQTKEILSELKGIKVFNTFIRVDSGIEWSQDNNEPIIAYKPSSRAAKEYLELTDEVVKVRG</sequence>
<protein>
    <submittedName>
        <fullName evidence="2">AAA family ATPase</fullName>
    </submittedName>
</protein>
<dbReference type="PANTHER" id="PTHR13696">
    <property type="entry name" value="P-LOOP CONTAINING NUCLEOSIDE TRIPHOSPHATE HYDROLASE"/>
    <property type="match status" value="1"/>
</dbReference>
<evidence type="ECO:0000313" key="3">
    <source>
        <dbReference type="Proteomes" id="UP001523565"/>
    </source>
</evidence>
<dbReference type="InterPro" id="IPR027417">
    <property type="entry name" value="P-loop_NTPase"/>
</dbReference>
<gene>
    <name evidence="2" type="ORF">NK118_01740</name>
</gene>
<name>A0ABT1EE33_9FIRM</name>
<evidence type="ECO:0000313" key="2">
    <source>
        <dbReference type="EMBL" id="MCP1108971.1"/>
    </source>
</evidence>
<dbReference type="SUPFAM" id="SSF52540">
    <property type="entry name" value="P-loop containing nucleoside triphosphate hydrolases"/>
    <property type="match status" value="1"/>
</dbReference>
<comment type="caution">
    <text evidence="2">The sequence shown here is derived from an EMBL/GenBank/DDBJ whole genome shotgun (WGS) entry which is preliminary data.</text>
</comment>
<evidence type="ECO:0000259" key="1">
    <source>
        <dbReference type="Pfam" id="PF13614"/>
    </source>
</evidence>
<dbReference type="Gene3D" id="3.40.50.300">
    <property type="entry name" value="P-loop containing nucleotide triphosphate hydrolases"/>
    <property type="match status" value="1"/>
</dbReference>
<dbReference type="CDD" id="cd02042">
    <property type="entry name" value="ParAB_family"/>
    <property type="match status" value="1"/>
</dbReference>
<proteinExistence type="predicted"/>
<dbReference type="Proteomes" id="UP001523565">
    <property type="component" value="Unassembled WGS sequence"/>
</dbReference>
<feature type="domain" description="AAA" evidence="1">
    <location>
        <begin position="4"/>
        <end position="186"/>
    </location>
</feature>
<organism evidence="2 3">
    <name type="scientific">Ohessyouella blattaphilus</name>
    <dbReference type="NCBI Taxonomy" id="2949333"/>
    <lineage>
        <taxon>Bacteria</taxon>
        <taxon>Bacillati</taxon>
        <taxon>Bacillota</taxon>
        <taxon>Clostridia</taxon>
        <taxon>Lachnospirales</taxon>
        <taxon>Lachnospiraceae</taxon>
        <taxon>Ohessyouella</taxon>
    </lineage>
</organism>
<reference evidence="2 3" key="1">
    <citation type="journal article" date="2022" name="Genome Biol. Evol.">
        <title>Host diet, physiology and behaviors set the stage for Lachnospiraceae cladogenesis.</title>
        <authorList>
            <person name="Vera-Ponce De Leon A."/>
            <person name="Schneider M."/>
            <person name="Jahnes B.C."/>
            <person name="Sadowski V."/>
            <person name="Camuy-Velez L.A."/>
            <person name="Duan J."/>
            <person name="Sabree Z.L."/>
        </authorList>
    </citation>
    <scope>NUCLEOTIDE SEQUENCE [LARGE SCALE GENOMIC DNA]</scope>
    <source>
        <strain evidence="2 3">PAL227</strain>
    </source>
</reference>
<dbReference type="PANTHER" id="PTHR13696:SF99">
    <property type="entry name" value="COBYRINIC ACID AC-DIAMIDE SYNTHASE"/>
    <property type="match status" value="1"/>
</dbReference>
<keyword evidence="3" id="KW-1185">Reference proteome</keyword>
<dbReference type="Pfam" id="PF13614">
    <property type="entry name" value="AAA_31"/>
    <property type="match status" value="1"/>
</dbReference>
<dbReference type="InterPro" id="IPR025669">
    <property type="entry name" value="AAA_dom"/>
</dbReference>
<dbReference type="RefSeq" id="WP_262067874.1">
    <property type="nucleotide sequence ID" value="NZ_JAMXOC010000001.1"/>
</dbReference>